<protein>
    <submittedName>
        <fullName evidence="1">Uncharacterized protein</fullName>
    </submittedName>
</protein>
<dbReference type="Proteomes" id="UP000235672">
    <property type="component" value="Unassembled WGS sequence"/>
</dbReference>
<name>A0A2J6QHU7_9HELO</name>
<dbReference type="EMBL" id="KZ613469">
    <property type="protein sequence ID" value="PMD25836.1"/>
    <property type="molecule type" value="Genomic_DNA"/>
</dbReference>
<evidence type="ECO:0000313" key="2">
    <source>
        <dbReference type="Proteomes" id="UP000235672"/>
    </source>
</evidence>
<proteinExistence type="predicted"/>
<keyword evidence="2" id="KW-1185">Reference proteome</keyword>
<organism evidence="1 2">
    <name type="scientific">Hyaloscypha hepaticicola</name>
    <dbReference type="NCBI Taxonomy" id="2082293"/>
    <lineage>
        <taxon>Eukaryota</taxon>
        <taxon>Fungi</taxon>
        <taxon>Dikarya</taxon>
        <taxon>Ascomycota</taxon>
        <taxon>Pezizomycotina</taxon>
        <taxon>Leotiomycetes</taxon>
        <taxon>Helotiales</taxon>
        <taxon>Hyaloscyphaceae</taxon>
        <taxon>Hyaloscypha</taxon>
    </lineage>
</organism>
<reference evidence="1 2" key="1">
    <citation type="submission" date="2016-05" db="EMBL/GenBank/DDBJ databases">
        <title>A degradative enzymes factory behind the ericoid mycorrhizal symbiosis.</title>
        <authorList>
            <consortium name="DOE Joint Genome Institute"/>
            <person name="Martino E."/>
            <person name="Morin E."/>
            <person name="Grelet G."/>
            <person name="Kuo A."/>
            <person name="Kohler A."/>
            <person name="Daghino S."/>
            <person name="Barry K."/>
            <person name="Choi C."/>
            <person name="Cichocki N."/>
            <person name="Clum A."/>
            <person name="Copeland A."/>
            <person name="Hainaut M."/>
            <person name="Haridas S."/>
            <person name="Labutti K."/>
            <person name="Lindquist E."/>
            <person name="Lipzen A."/>
            <person name="Khouja H.-R."/>
            <person name="Murat C."/>
            <person name="Ohm R."/>
            <person name="Olson A."/>
            <person name="Spatafora J."/>
            <person name="Veneault-Fourrey C."/>
            <person name="Henrissat B."/>
            <person name="Grigoriev I."/>
            <person name="Martin F."/>
            <person name="Perotto S."/>
        </authorList>
    </citation>
    <scope>NUCLEOTIDE SEQUENCE [LARGE SCALE GENOMIC DNA]</scope>
    <source>
        <strain evidence="1 2">UAMH 7357</strain>
    </source>
</reference>
<gene>
    <name evidence="1" type="ORF">NA56DRAFT_655260</name>
</gene>
<evidence type="ECO:0000313" key="1">
    <source>
        <dbReference type="EMBL" id="PMD25836.1"/>
    </source>
</evidence>
<dbReference type="AlphaFoldDB" id="A0A2J6QHU7"/>
<accession>A0A2J6QHU7</accession>
<sequence length="166" mass="18475">MAGEVESSSAREVTAEKVLKKKTAKMRSRNEKLDFFNDSQIDPTASIAIDCRIHVAISFISPISEQVPFPHVAGHVDYEVFEGSVVVFAEPWQALQLQSPGLGLCSEVLNTRWKEVFVSKMIGADSMTGLMNLRSLKNFVLLQSVHWQGTEGPKNEMSLGLFELDF</sequence>